<dbReference type="InterPro" id="IPR010775">
    <property type="entry name" value="DUF1365"/>
</dbReference>
<evidence type="ECO:0000313" key="2">
    <source>
        <dbReference type="Proteomes" id="UP000644140"/>
    </source>
</evidence>
<dbReference type="EMBL" id="CP092085">
    <property type="protein sequence ID" value="UUN96486.1"/>
    <property type="molecule type" value="Genomic_DNA"/>
</dbReference>
<reference evidence="1" key="1">
    <citation type="submission" date="2022-02" db="EMBL/GenBank/DDBJ databases">
        <title>Characterization of Tn125 harboring carbapenem-resistant Acinetobacter bereziniae clinical isolates.</title>
        <authorList>
            <person name="Wong N.-K."/>
            <person name="Pan Q."/>
        </authorList>
    </citation>
    <scope>NUCLEOTIDE SEQUENCE</scope>
    <source>
        <strain evidence="1">GD03393</strain>
    </source>
</reference>
<name>A0A8I1DGY6_ACIBZ</name>
<organism evidence="1 2">
    <name type="scientific">Acinetobacter bereziniae</name>
    <name type="common">Acinetobacter genomosp. 10</name>
    <dbReference type="NCBI Taxonomy" id="106648"/>
    <lineage>
        <taxon>Bacteria</taxon>
        <taxon>Pseudomonadati</taxon>
        <taxon>Pseudomonadota</taxon>
        <taxon>Gammaproteobacteria</taxon>
        <taxon>Moraxellales</taxon>
        <taxon>Moraxellaceae</taxon>
        <taxon>Acinetobacter</taxon>
    </lineage>
</organism>
<proteinExistence type="predicted"/>
<sequence>MLLTELAIAPASIRHRRYLPKSHQFEAKLNYLWFDPDQIHYFTEQSYLWSSQRWNLLKLDPNDFLIEEYGTIRQKIEKILLKQANSLLGLDTQIRVLALPRTLGYRFNSVVFFFIFDASEKPLFILSEITNTPWEERKVYVHDCRDKAVQHSQFNSYKFEFKKSFHVSPFMPMDINYKWSFNFSAQQNVIHMQLFQKDILQFDATMRFSLTPITVSSQQHRYAIHSVFEPFKMMAGIYLNAVRLWKKKVPFYRHPNKQKGKTKR</sequence>
<dbReference type="PANTHER" id="PTHR33973">
    <property type="entry name" value="OS07G0153300 PROTEIN"/>
    <property type="match status" value="1"/>
</dbReference>
<dbReference type="Proteomes" id="UP000644140">
    <property type="component" value="Chromosome"/>
</dbReference>
<dbReference type="PANTHER" id="PTHR33973:SF4">
    <property type="entry name" value="OS07G0153300 PROTEIN"/>
    <property type="match status" value="1"/>
</dbReference>
<gene>
    <name evidence="1" type="ORF">I9054_014005</name>
</gene>
<evidence type="ECO:0000313" key="1">
    <source>
        <dbReference type="EMBL" id="UUN96486.1"/>
    </source>
</evidence>
<dbReference type="RefSeq" id="WP_058968344.1">
    <property type="nucleotide sequence ID" value="NZ_BKNL01000035.1"/>
</dbReference>
<dbReference type="AlphaFoldDB" id="A0A8I1DGY6"/>
<accession>A0A8I1DGY6</accession>
<dbReference type="Pfam" id="PF07103">
    <property type="entry name" value="DUF1365"/>
    <property type="match status" value="1"/>
</dbReference>
<protein>
    <submittedName>
        <fullName evidence="1">DUF1365 domain-containing protein</fullName>
    </submittedName>
</protein>